<keyword evidence="4" id="KW-1185">Reference proteome</keyword>
<organism evidence="3 4">
    <name type="scientific">Lasiosphaeris hirsuta</name>
    <dbReference type="NCBI Taxonomy" id="260670"/>
    <lineage>
        <taxon>Eukaryota</taxon>
        <taxon>Fungi</taxon>
        <taxon>Dikarya</taxon>
        <taxon>Ascomycota</taxon>
        <taxon>Pezizomycotina</taxon>
        <taxon>Sordariomycetes</taxon>
        <taxon>Sordariomycetidae</taxon>
        <taxon>Sordariales</taxon>
        <taxon>Lasiosphaeriaceae</taxon>
        <taxon>Lasiosphaeris</taxon>
    </lineage>
</organism>
<accession>A0AA39ZXW5</accession>
<dbReference type="InterPro" id="IPR036264">
    <property type="entry name" value="Bact_exopeptidase_dim_dom"/>
</dbReference>
<name>A0AA39ZXW5_9PEZI</name>
<evidence type="ECO:0008006" key="5">
    <source>
        <dbReference type="Google" id="ProtNLM"/>
    </source>
</evidence>
<dbReference type="EMBL" id="JAUKUA010000007">
    <property type="protein sequence ID" value="KAK0705597.1"/>
    <property type="molecule type" value="Genomic_DNA"/>
</dbReference>
<dbReference type="InterPro" id="IPR002933">
    <property type="entry name" value="Peptidase_M20"/>
</dbReference>
<dbReference type="AlphaFoldDB" id="A0AA39ZXW5"/>
<dbReference type="PIRSF" id="PIRSF005962">
    <property type="entry name" value="Pept_M20D_amidohydro"/>
    <property type="match status" value="1"/>
</dbReference>
<dbReference type="InterPro" id="IPR017439">
    <property type="entry name" value="Amidohydrolase"/>
</dbReference>
<feature type="binding site" evidence="2">
    <location>
        <position position="139"/>
    </location>
    <ligand>
        <name>Mn(2+)</name>
        <dbReference type="ChEBI" id="CHEBI:29035"/>
        <label>2</label>
    </ligand>
</feature>
<feature type="binding site" evidence="2">
    <location>
        <position position="404"/>
    </location>
    <ligand>
        <name>Mn(2+)</name>
        <dbReference type="ChEBI" id="CHEBI:29035"/>
        <label>2</label>
    </ligand>
</feature>
<comment type="caution">
    <text evidence="3">The sequence shown here is derived from an EMBL/GenBank/DDBJ whole genome shotgun (WGS) entry which is preliminary data.</text>
</comment>
<comment type="cofactor">
    <cofactor evidence="2">
        <name>Mn(2+)</name>
        <dbReference type="ChEBI" id="CHEBI:29035"/>
    </cofactor>
    <text evidence="2">The Mn(2+) ion enhances activity.</text>
</comment>
<dbReference type="SUPFAM" id="SSF55031">
    <property type="entry name" value="Bacterial exopeptidase dimerisation domain"/>
    <property type="match status" value="1"/>
</dbReference>
<protein>
    <recommendedName>
        <fullName evidence="5">Metal-dependent amidase/aminoacylase/carboxypeptidase</fullName>
    </recommendedName>
</protein>
<dbReference type="GO" id="GO:0016787">
    <property type="term" value="F:hydrolase activity"/>
    <property type="evidence" value="ECO:0007669"/>
    <property type="project" value="InterPro"/>
</dbReference>
<comment type="similarity">
    <text evidence="1">Belongs to the peptidase M20A family.</text>
</comment>
<proteinExistence type="inferred from homology"/>
<dbReference type="NCBIfam" id="TIGR01891">
    <property type="entry name" value="amidohydrolases"/>
    <property type="match status" value="1"/>
</dbReference>
<feature type="binding site" evidence="2">
    <location>
        <position position="173"/>
    </location>
    <ligand>
        <name>Mn(2+)</name>
        <dbReference type="ChEBI" id="CHEBI:29035"/>
        <label>1</label>
    </ligand>
</feature>
<evidence type="ECO:0000256" key="1">
    <source>
        <dbReference type="ARBA" id="ARBA00006247"/>
    </source>
</evidence>
<dbReference type="Gene3D" id="3.30.70.360">
    <property type="match status" value="1"/>
</dbReference>
<dbReference type="GO" id="GO:0046872">
    <property type="term" value="F:metal ion binding"/>
    <property type="evidence" value="ECO:0007669"/>
    <property type="project" value="UniProtKB-KW"/>
</dbReference>
<evidence type="ECO:0000313" key="3">
    <source>
        <dbReference type="EMBL" id="KAK0705597.1"/>
    </source>
</evidence>
<dbReference type="PANTHER" id="PTHR11014">
    <property type="entry name" value="PEPTIDASE M20 FAMILY MEMBER"/>
    <property type="match status" value="1"/>
</dbReference>
<sequence>MGFFQVDQIPLDSVSDNMTADAPKRQLLRTIVESNRPDLGQYAGFYRDVHQNPDISAMEANTAKKAASHLERLGYTVHPHIGGHGVVGMFSNGPGKIVLMRAELDALPILEETSVPYRSERRMVDRYGNERPVMHACGHDMNMAALLAAADLLKAAAHHWNGTLLVVFQPDEEETGGAQAMLDDGLYDRVPVPDLMLGQHVGPLRAGTVAIRSGPILVAADSLRIRVTGGPCEGSANPQICVDPIPLSMRIVSGLQEAVTHEVGPHEDATVACWGFHAGEPGDDYVTHADILLDIKTIKPDIRRRVLDVVMKKFLDECRAAGVPRDPEFKHTVRAPLTSNDDAIAGTVRYAFHDYFAGNVAEMTLNRACEDFSTLGAAPYNVPYAYWKFGSTPEDAVKPVPVNHSPFFAPEVNLTLKTGADAMALAALAFLVV</sequence>
<feature type="binding site" evidence="2">
    <location>
        <position position="200"/>
    </location>
    <ligand>
        <name>Mn(2+)</name>
        <dbReference type="ChEBI" id="CHEBI:29035"/>
        <label>2</label>
    </ligand>
</feature>
<dbReference type="Proteomes" id="UP001172102">
    <property type="component" value="Unassembled WGS sequence"/>
</dbReference>
<dbReference type="Gene3D" id="3.40.630.10">
    <property type="entry name" value="Zn peptidases"/>
    <property type="match status" value="1"/>
</dbReference>
<feature type="binding site" evidence="2">
    <location>
        <position position="137"/>
    </location>
    <ligand>
        <name>Mn(2+)</name>
        <dbReference type="ChEBI" id="CHEBI:29035"/>
        <label>2</label>
    </ligand>
</feature>
<evidence type="ECO:0000313" key="4">
    <source>
        <dbReference type="Proteomes" id="UP001172102"/>
    </source>
</evidence>
<dbReference type="PANTHER" id="PTHR11014:SF63">
    <property type="entry name" value="METALLOPEPTIDASE, PUTATIVE (AFU_ORTHOLOGUE AFUA_6G09600)-RELATED"/>
    <property type="match status" value="1"/>
</dbReference>
<reference evidence="3" key="1">
    <citation type="submission" date="2023-06" db="EMBL/GenBank/DDBJ databases">
        <title>Genome-scale phylogeny and comparative genomics of the fungal order Sordariales.</title>
        <authorList>
            <consortium name="Lawrence Berkeley National Laboratory"/>
            <person name="Hensen N."/>
            <person name="Bonometti L."/>
            <person name="Westerberg I."/>
            <person name="Brannstrom I.O."/>
            <person name="Guillou S."/>
            <person name="Cros-Aarteil S."/>
            <person name="Calhoun S."/>
            <person name="Haridas S."/>
            <person name="Kuo A."/>
            <person name="Mondo S."/>
            <person name="Pangilinan J."/>
            <person name="Riley R."/>
            <person name="Labutti K."/>
            <person name="Andreopoulos B."/>
            <person name="Lipzen A."/>
            <person name="Chen C."/>
            <person name="Yanf M."/>
            <person name="Daum C."/>
            <person name="Ng V."/>
            <person name="Clum A."/>
            <person name="Steindorff A."/>
            <person name="Ohm R."/>
            <person name="Martin F."/>
            <person name="Silar P."/>
            <person name="Natvig D."/>
            <person name="Lalanne C."/>
            <person name="Gautier V."/>
            <person name="Ament-Velasquez S.L."/>
            <person name="Kruys A."/>
            <person name="Hutchinson M.I."/>
            <person name="Powell A.J."/>
            <person name="Barry K."/>
            <person name="Miller A.N."/>
            <person name="Grigoriev I.V."/>
            <person name="Debuchy R."/>
            <person name="Gladieux P."/>
            <person name="Thoren M.H."/>
            <person name="Johannesson H."/>
        </authorList>
    </citation>
    <scope>NUCLEOTIDE SEQUENCE</scope>
    <source>
        <strain evidence="3">SMH4607-1</strain>
    </source>
</reference>
<keyword evidence="2" id="KW-0464">Manganese</keyword>
<gene>
    <name evidence="3" type="ORF">B0H67DRAFT_637779</name>
</gene>
<keyword evidence="2" id="KW-0479">Metal-binding</keyword>
<evidence type="ECO:0000256" key="2">
    <source>
        <dbReference type="PIRSR" id="PIRSR005962-1"/>
    </source>
</evidence>
<dbReference type="Pfam" id="PF01546">
    <property type="entry name" value="Peptidase_M20"/>
    <property type="match status" value="1"/>
</dbReference>
<dbReference type="SUPFAM" id="SSF53187">
    <property type="entry name" value="Zn-dependent exopeptidases"/>
    <property type="match status" value="1"/>
</dbReference>